<evidence type="ECO:0000313" key="2">
    <source>
        <dbReference type="EMBL" id="CAD9560488.1"/>
    </source>
</evidence>
<reference evidence="2" key="1">
    <citation type="submission" date="2021-01" db="EMBL/GenBank/DDBJ databases">
        <authorList>
            <person name="Corre E."/>
            <person name="Pelletier E."/>
            <person name="Niang G."/>
            <person name="Scheremetjew M."/>
            <person name="Finn R."/>
            <person name="Kale V."/>
            <person name="Holt S."/>
            <person name="Cochrane G."/>
            <person name="Meng A."/>
            <person name="Brown T."/>
            <person name="Cohen L."/>
        </authorList>
    </citation>
    <scope>NUCLEOTIDE SEQUENCE</scope>
    <source>
        <strain evidence="2">B650</strain>
    </source>
</reference>
<accession>A0A7S2NUT0</accession>
<gene>
    <name evidence="2" type="ORF">LDAN0321_LOCUS2579</name>
</gene>
<dbReference type="AlphaFoldDB" id="A0A7S2NUT0"/>
<proteinExistence type="predicted"/>
<sequence length="157" mass="16593">MDLTMSLQALIPTTNDNASFDLKGHIQSRFDDADAVNEFLSDVRLSEYLETFAMVQELDVEVQEDDGDGGAMTDVPSQAPVATLPPTSSPTSAPVASNSSDKPSAAPVTNAPTLNLGNFVTGAPFKPSDASSDGGASRMAVHLTLPLNLMFAFFLWI</sequence>
<evidence type="ECO:0000256" key="1">
    <source>
        <dbReference type="SAM" id="MobiDB-lite"/>
    </source>
</evidence>
<protein>
    <submittedName>
        <fullName evidence="2">Uncharacterized protein</fullName>
    </submittedName>
</protein>
<organism evidence="2">
    <name type="scientific">Leptocylindrus danicus</name>
    <dbReference type="NCBI Taxonomy" id="163516"/>
    <lineage>
        <taxon>Eukaryota</taxon>
        <taxon>Sar</taxon>
        <taxon>Stramenopiles</taxon>
        <taxon>Ochrophyta</taxon>
        <taxon>Bacillariophyta</taxon>
        <taxon>Coscinodiscophyceae</taxon>
        <taxon>Chaetocerotophycidae</taxon>
        <taxon>Leptocylindrales</taxon>
        <taxon>Leptocylindraceae</taxon>
        <taxon>Leptocylindrus</taxon>
    </lineage>
</organism>
<feature type="compositionally biased region" description="Low complexity" evidence="1">
    <location>
        <begin position="79"/>
        <end position="100"/>
    </location>
</feature>
<feature type="region of interest" description="Disordered" evidence="1">
    <location>
        <begin position="60"/>
        <end position="110"/>
    </location>
</feature>
<name>A0A7S2NUT0_9STRA</name>
<dbReference type="EMBL" id="HBGY01004250">
    <property type="protein sequence ID" value="CAD9560488.1"/>
    <property type="molecule type" value="Transcribed_RNA"/>
</dbReference>